<protein>
    <submittedName>
        <fullName evidence="1">Uncharacterized protein</fullName>
    </submittedName>
</protein>
<dbReference type="EMBL" id="GBRH01199045">
    <property type="protein sequence ID" value="JAD98850.1"/>
    <property type="molecule type" value="Transcribed_RNA"/>
</dbReference>
<reference evidence="1" key="1">
    <citation type="submission" date="2014-09" db="EMBL/GenBank/DDBJ databases">
        <authorList>
            <person name="Magalhaes I.L.F."/>
            <person name="Oliveira U."/>
            <person name="Santos F.R."/>
            <person name="Vidigal T.H.D.A."/>
            <person name="Brescovit A.D."/>
            <person name="Santos A.J."/>
        </authorList>
    </citation>
    <scope>NUCLEOTIDE SEQUENCE</scope>
    <source>
        <tissue evidence="1">Shoot tissue taken approximately 20 cm above the soil surface</tissue>
    </source>
</reference>
<name>A0A0A9ELW3_ARUDO</name>
<evidence type="ECO:0000313" key="1">
    <source>
        <dbReference type="EMBL" id="JAD98850.1"/>
    </source>
</evidence>
<sequence length="51" mass="6101">MIQMFSLTSRRQSNGPAWTFECCSEFWRYGLHKDICVNRNLFPMYVEHAAK</sequence>
<proteinExistence type="predicted"/>
<reference evidence="1" key="2">
    <citation type="journal article" date="2015" name="Data Brief">
        <title>Shoot transcriptome of the giant reed, Arundo donax.</title>
        <authorList>
            <person name="Barrero R.A."/>
            <person name="Guerrero F.D."/>
            <person name="Moolhuijzen P."/>
            <person name="Goolsby J.A."/>
            <person name="Tidwell J."/>
            <person name="Bellgard S.E."/>
            <person name="Bellgard M.I."/>
        </authorList>
    </citation>
    <scope>NUCLEOTIDE SEQUENCE</scope>
    <source>
        <tissue evidence="1">Shoot tissue taken approximately 20 cm above the soil surface</tissue>
    </source>
</reference>
<dbReference type="AlphaFoldDB" id="A0A0A9ELW3"/>
<organism evidence="1">
    <name type="scientific">Arundo donax</name>
    <name type="common">Giant reed</name>
    <name type="synonym">Donax arundinaceus</name>
    <dbReference type="NCBI Taxonomy" id="35708"/>
    <lineage>
        <taxon>Eukaryota</taxon>
        <taxon>Viridiplantae</taxon>
        <taxon>Streptophyta</taxon>
        <taxon>Embryophyta</taxon>
        <taxon>Tracheophyta</taxon>
        <taxon>Spermatophyta</taxon>
        <taxon>Magnoliopsida</taxon>
        <taxon>Liliopsida</taxon>
        <taxon>Poales</taxon>
        <taxon>Poaceae</taxon>
        <taxon>PACMAD clade</taxon>
        <taxon>Arundinoideae</taxon>
        <taxon>Arundineae</taxon>
        <taxon>Arundo</taxon>
    </lineage>
</organism>
<accession>A0A0A9ELW3</accession>